<reference evidence="2" key="2">
    <citation type="submission" date="2020-09" db="EMBL/GenBank/DDBJ databases">
        <authorList>
            <person name="Sun Q."/>
            <person name="Ohkuma M."/>
        </authorList>
    </citation>
    <scope>NUCLEOTIDE SEQUENCE</scope>
    <source>
        <strain evidence="2">JCM 4391</strain>
    </source>
</reference>
<evidence type="ECO:0000313" key="2">
    <source>
        <dbReference type="EMBL" id="GGU67726.1"/>
    </source>
</evidence>
<feature type="region of interest" description="Disordered" evidence="1">
    <location>
        <begin position="1"/>
        <end position="58"/>
    </location>
</feature>
<evidence type="ECO:0000256" key="1">
    <source>
        <dbReference type="SAM" id="MobiDB-lite"/>
    </source>
</evidence>
<evidence type="ECO:0000313" key="3">
    <source>
        <dbReference type="Proteomes" id="UP000636661"/>
    </source>
</evidence>
<dbReference type="Proteomes" id="UP000636661">
    <property type="component" value="Unassembled WGS sequence"/>
</dbReference>
<accession>A0A918M7M6</accession>
<proteinExistence type="predicted"/>
<dbReference type="EMBL" id="BMTP01000033">
    <property type="protein sequence ID" value="GGU67726.1"/>
    <property type="molecule type" value="Genomic_DNA"/>
</dbReference>
<gene>
    <name evidence="2" type="ORF">GCM10010274_65170</name>
</gene>
<name>A0A918M7M6_9ACTN</name>
<comment type="caution">
    <text evidence="2">The sequence shown here is derived from an EMBL/GenBank/DDBJ whole genome shotgun (WGS) entry which is preliminary data.</text>
</comment>
<feature type="compositionally biased region" description="Low complexity" evidence="1">
    <location>
        <begin position="28"/>
        <end position="42"/>
    </location>
</feature>
<feature type="compositionally biased region" description="Basic and acidic residues" evidence="1">
    <location>
        <begin position="1"/>
        <end position="11"/>
    </location>
</feature>
<sequence>MELDPVTRRLPDTCSAGATATADDLPSAADRPAAGEATAEAGPPNPAIEPAISTPTTPKARRALRILIALSLNAPM</sequence>
<organism evidence="2 3">
    <name type="scientific">Streptomyces lavendofoliae</name>
    <dbReference type="NCBI Taxonomy" id="67314"/>
    <lineage>
        <taxon>Bacteria</taxon>
        <taxon>Bacillati</taxon>
        <taxon>Actinomycetota</taxon>
        <taxon>Actinomycetes</taxon>
        <taxon>Kitasatosporales</taxon>
        <taxon>Streptomycetaceae</taxon>
        <taxon>Streptomyces</taxon>
    </lineage>
</organism>
<keyword evidence="3" id="KW-1185">Reference proteome</keyword>
<protein>
    <submittedName>
        <fullName evidence="2">Uncharacterized protein</fullName>
    </submittedName>
</protein>
<reference evidence="2" key="1">
    <citation type="journal article" date="2014" name="Int. J. Syst. Evol. Microbiol.">
        <title>Complete genome sequence of Corynebacterium casei LMG S-19264T (=DSM 44701T), isolated from a smear-ripened cheese.</title>
        <authorList>
            <consortium name="US DOE Joint Genome Institute (JGI-PGF)"/>
            <person name="Walter F."/>
            <person name="Albersmeier A."/>
            <person name="Kalinowski J."/>
            <person name="Ruckert C."/>
        </authorList>
    </citation>
    <scope>NUCLEOTIDE SEQUENCE</scope>
    <source>
        <strain evidence="2">JCM 4391</strain>
    </source>
</reference>
<dbReference type="AlphaFoldDB" id="A0A918M7M6"/>